<name>A0A9P5SEP8_9FUNG</name>
<reference evidence="7" key="1">
    <citation type="journal article" date="2020" name="Fungal Divers.">
        <title>Resolving the Mortierellaceae phylogeny through synthesis of multi-gene phylogenetics and phylogenomics.</title>
        <authorList>
            <person name="Vandepol N."/>
            <person name="Liber J."/>
            <person name="Desiro A."/>
            <person name="Na H."/>
            <person name="Kennedy M."/>
            <person name="Barry K."/>
            <person name="Grigoriev I.V."/>
            <person name="Miller A.N."/>
            <person name="O'Donnell K."/>
            <person name="Stajich J.E."/>
            <person name="Bonito G."/>
        </authorList>
    </citation>
    <scope>NUCLEOTIDE SEQUENCE</scope>
    <source>
        <strain evidence="7">NVP1</strain>
    </source>
</reference>
<comment type="caution">
    <text evidence="7">The sequence shown here is derived from an EMBL/GenBank/DDBJ whole genome shotgun (WGS) entry which is preliminary data.</text>
</comment>
<organism evidence="7 8">
    <name type="scientific">Podila minutissima</name>
    <dbReference type="NCBI Taxonomy" id="64525"/>
    <lineage>
        <taxon>Eukaryota</taxon>
        <taxon>Fungi</taxon>
        <taxon>Fungi incertae sedis</taxon>
        <taxon>Mucoromycota</taxon>
        <taxon>Mortierellomycotina</taxon>
        <taxon>Mortierellomycetes</taxon>
        <taxon>Mortierellales</taxon>
        <taxon>Mortierellaceae</taxon>
        <taxon>Podila</taxon>
    </lineage>
</organism>
<keyword evidence="4 5" id="KW-0472">Membrane</keyword>
<dbReference type="PANTHER" id="PTHR23501:SF87">
    <property type="entry name" value="SIDEROPHORE IRON TRANSPORTER 2"/>
    <property type="match status" value="1"/>
</dbReference>
<evidence type="ECO:0000256" key="2">
    <source>
        <dbReference type="ARBA" id="ARBA00022692"/>
    </source>
</evidence>
<comment type="subcellular location">
    <subcellularLocation>
        <location evidence="1">Membrane</location>
        <topology evidence="1">Multi-pass membrane protein</topology>
    </subcellularLocation>
</comment>
<feature type="transmembrane region" description="Helical" evidence="5">
    <location>
        <begin position="75"/>
        <end position="95"/>
    </location>
</feature>
<dbReference type="InterPro" id="IPR011701">
    <property type="entry name" value="MFS"/>
</dbReference>
<evidence type="ECO:0000256" key="5">
    <source>
        <dbReference type="SAM" id="Phobius"/>
    </source>
</evidence>
<dbReference type="GO" id="GO:0022857">
    <property type="term" value="F:transmembrane transporter activity"/>
    <property type="evidence" value="ECO:0007669"/>
    <property type="project" value="InterPro"/>
</dbReference>
<keyword evidence="3 5" id="KW-1133">Transmembrane helix</keyword>
<feature type="transmembrane region" description="Helical" evidence="5">
    <location>
        <begin position="248"/>
        <end position="270"/>
    </location>
</feature>
<evidence type="ECO:0000313" key="7">
    <source>
        <dbReference type="EMBL" id="KAF9327197.1"/>
    </source>
</evidence>
<sequence>MSYTEEKGDNVDVVDYVDHADAPIPASKILDRSLFSRNELRILMGAILVNAICHSFEVTLMYSCIGYVISVFEVISLGSILPTILEIMATALVPFYAKFSDVVGRAQALTIAMVFYLLGYTIQGTSKAFLQFALGQISYGVGSTGLLTMMQILMADTTRLVDRGILFAMWDMPTAVMVFVINPLINPLTINDGANWRNIYIIIGVVAGFGAVALLIPLWHLQKKAERVTASRGQKILRKDIRWLLEEFDAVGAVLITLGLSLTLLPIIIAKSHEGNWANPKILGMFFSGLIALVLLVFWEVKYSKKPIMPMRIWTDRTTFGGLAVIFFFTVMNAFNYGYYGIYLVVSRNVDFAESALLERGYQVIWPIAELATGLLMKRFNTYRPFIWAGIVIHTIGLGLQIPARKPDSSETLVVAAQVIAGGAAGMANVAAIVAITGSVAKADVATVIGASRVLNSFGYAFGSALSGGIWTQYLPARLAKHIVGEYDEHKAMNSYLEYIRDMTVSDPVKKSQMVEAYADSQMLLLIVAMCIAVPVAVATFFMRDIDLHKKDAEEEAERINAESELRLEAKI</sequence>
<dbReference type="Pfam" id="PF07690">
    <property type="entry name" value="MFS_1"/>
    <property type="match status" value="1"/>
</dbReference>
<dbReference type="PANTHER" id="PTHR23501">
    <property type="entry name" value="MAJOR FACILITATOR SUPERFAMILY"/>
    <property type="match status" value="1"/>
</dbReference>
<evidence type="ECO:0000256" key="3">
    <source>
        <dbReference type="ARBA" id="ARBA00022989"/>
    </source>
</evidence>
<dbReference type="Gene3D" id="1.20.1250.20">
    <property type="entry name" value="MFS general substrate transporter like domains"/>
    <property type="match status" value="2"/>
</dbReference>
<proteinExistence type="predicted"/>
<evidence type="ECO:0000256" key="4">
    <source>
        <dbReference type="ARBA" id="ARBA00023136"/>
    </source>
</evidence>
<dbReference type="InterPro" id="IPR036259">
    <property type="entry name" value="MFS_trans_sf"/>
</dbReference>
<feature type="transmembrane region" description="Helical" evidence="5">
    <location>
        <begin position="414"/>
        <end position="436"/>
    </location>
</feature>
<dbReference type="GO" id="GO:0005886">
    <property type="term" value="C:plasma membrane"/>
    <property type="evidence" value="ECO:0007669"/>
    <property type="project" value="TreeGrafter"/>
</dbReference>
<feature type="transmembrane region" description="Helical" evidence="5">
    <location>
        <begin position="197"/>
        <end position="219"/>
    </location>
</feature>
<feature type="transmembrane region" description="Helical" evidence="5">
    <location>
        <begin position="102"/>
        <end position="122"/>
    </location>
</feature>
<dbReference type="InterPro" id="IPR020846">
    <property type="entry name" value="MFS_dom"/>
</dbReference>
<keyword evidence="8" id="KW-1185">Reference proteome</keyword>
<feature type="transmembrane region" description="Helical" evidence="5">
    <location>
        <begin position="42"/>
        <end position="69"/>
    </location>
</feature>
<evidence type="ECO:0000313" key="8">
    <source>
        <dbReference type="Proteomes" id="UP000696485"/>
    </source>
</evidence>
<gene>
    <name evidence="7" type="ORF">BG006_009470</name>
</gene>
<feature type="domain" description="Major facilitator superfamily (MFS) profile" evidence="6">
    <location>
        <begin position="43"/>
        <end position="547"/>
    </location>
</feature>
<feature type="transmembrane region" description="Helical" evidence="5">
    <location>
        <begin position="385"/>
        <end position="402"/>
    </location>
</feature>
<dbReference type="SUPFAM" id="SSF103473">
    <property type="entry name" value="MFS general substrate transporter"/>
    <property type="match status" value="1"/>
</dbReference>
<feature type="transmembrane region" description="Helical" evidence="5">
    <location>
        <begin position="165"/>
        <end position="185"/>
    </location>
</feature>
<protein>
    <recommendedName>
        <fullName evidence="6">Major facilitator superfamily (MFS) profile domain-containing protein</fullName>
    </recommendedName>
</protein>
<dbReference type="EMBL" id="JAAAUY010000691">
    <property type="protein sequence ID" value="KAF9327197.1"/>
    <property type="molecule type" value="Genomic_DNA"/>
</dbReference>
<dbReference type="PROSITE" id="PS50850">
    <property type="entry name" value="MFS"/>
    <property type="match status" value="1"/>
</dbReference>
<feature type="transmembrane region" description="Helical" evidence="5">
    <location>
        <begin position="128"/>
        <end position="153"/>
    </location>
</feature>
<keyword evidence="2 5" id="KW-0812">Transmembrane</keyword>
<accession>A0A9P5SEP8</accession>
<evidence type="ECO:0000259" key="6">
    <source>
        <dbReference type="PROSITE" id="PS50850"/>
    </source>
</evidence>
<dbReference type="Proteomes" id="UP000696485">
    <property type="component" value="Unassembled WGS sequence"/>
</dbReference>
<feature type="transmembrane region" description="Helical" evidence="5">
    <location>
        <begin position="523"/>
        <end position="543"/>
    </location>
</feature>
<feature type="transmembrane region" description="Helical" evidence="5">
    <location>
        <begin position="282"/>
        <end position="299"/>
    </location>
</feature>
<feature type="transmembrane region" description="Helical" evidence="5">
    <location>
        <begin position="320"/>
        <end position="340"/>
    </location>
</feature>
<evidence type="ECO:0000256" key="1">
    <source>
        <dbReference type="ARBA" id="ARBA00004141"/>
    </source>
</evidence>
<dbReference type="AlphaFoldDB" id="A0A9P5SEP8"/>